<evidence type="ECO:0008006" key="3">
    <source>
        <dbReference type="Google" id="ProtNLM"/>
    </source>
</evidence>
<evidence type="ECO:0000313" key="2">
    <source>
        <dbReference type="Proteomes" id="UP001501170"/>
    </source>
</evidence>
<protein>
    <recommendedName>
        <fullName evidence="3">3-methyladenine DNA glycosylase</fullName>
    </recommendedName>
</protein>
<proteinExistence type="predicted"/>
<organism evidence="1 2">
    <name type="scientific">Gordonia cholesterolivorans</name>
    <dbReference type="NCBI Taxonomy" id="559625"/>
    <lineage>
        <taxon>Bacteria</taxon>
        <taxon>Bacillati</taxon>
        <taxon>Actinomycetota</taxon>
        <taxon>Actinomycetes</taxon>
        <taxon>Mycobacteriales</taxon>
        <taxon>Gordoniaceae</taxon>
        <taxon>Gordonia</taxon>
    </lineage>
</organism>
<accession>A0ABN3HLZ7</accession>
<comment type="caution">
    <text evidence="1">The sequence shown here is derived from an EMBL/GenBank/DDBJ whole genome shotgun (WGS) entry which is preliminary data.</text>
</comment>
<name>A0ABN3HLZ7_9ACTN</name>
<reference evidence="1 2" key="1">
    <citation type="journal article" date="2019" name="Int. J. Syst. Evol. Microbiol.">
        <title>The Global Catalogue of Microorganisms (GCM) 10K type strain sequencing project: providing services to taxonomists for standard genome sequencing and annotation.</title>
        <authorList>
            <consortium name="The Broad Institute Genomics Platform"/>
            <consortium name="The Broad Institute Genome Sequencing Center for Infectious Disease"/>
            <person name="Wu L."/>
            <person name="Ma J."/>
        </authorList>
    </citation>
    <scope>NUCLEOTIDE SEQUENCE [LARGE SCALE GENOMIC DNA]</scope>
    <source>
        <strain evidence="1 2">JCM 16227</strain>
    </source>
</reference>
<evidence type="ECO:0000313" key="1">
    <source>
        <dbReference type="EMBL" id="GAA2383085.1"/>
    </source>
</evidence>
<dbReference type="RefSeq" id="WP_006895071.1">
    <property type="nucleotide sequence ID" value="NZ_BAAARB010000012.1"/>
</dbReference>
<sequence length="290" mass="32805">MQRQETLSRPEWQSRADAHRERVETLIGPYLRMRNEGRKHPVIDFLFTYYSARPGQVLRWHPGYGVRLAQAHRYSGLRGYRVDVDGTAEVTREHLESRVRLLTDTVRITRATANRAPRLGCLGLHEWAMVYRADETRHELPLRLGARGTDAVVEESTLACTHFDAFRFFTADAVGRNATALSRAGAVDNEQPGCLHATMDLYRYCLRLTPLLPADLLADCFELALDARELDMRASPYDLTSYGYAPVAIETPEGRARYVREQAAIARRGQELREALITTCDSLLESVGLG</sequence>
<dbReference type="EMBL" id="BAAARB010000012">
    <property type="protein sequence ID" value="GAA2383085.1"/>
    <property type="molecule type" value="Genomic_DNA"/>
</dbReference>
<keyword evidence="2" id="KW-1185">Reference proteome</keyword>
<dbReference type="Proteomes" id="UP001501170">
    <property type="component" value="Unassembled WGS sequence"/>
</dbReference>
<gene>
    <name evidence="1" type="ORF">GCM10009855_24050</name>
</gene>